<keyword evidence="1" id="KW-0812">Transmembrane</keyword>
<feature type="chain" id="PRO_5035879792" evidence="2">
    <location>
        <begin position="24"/>
        <end position="2958"/>
    </location>
</feature>
<feature type="transmembrane region" description="Helical" evidence="1">
    <location>
        <begin position="2594"/>
        <end position="2614"/>
    </location>
</feature>
<dbReference type="EMBL" id="CAJJDN010000127">
    <property type="protein sequence ID" value="CAD8120689.1"/>
    <property type="molecule type" value="Genomic_DNA"/>
</dbReference>
<dbReference type="OrthoDB" id="307239at2759"/>
<feature type="transmembrane region" description="Helical" evidence="1">
    <location>
        <begin position="2812"/>
        <end position="2833"/>
    </location>
</feature>
<dbReference type="PANTHER" id="PTHR11319:SF35">
    <property type="entry name" value="OUTER MEMBRANE PROTEIN PMPC-RELATED"/>
    <property type="match status" value="1"/>
</dbReference>
<feature type="transmembrane region" description="Helical" evidence="1">
    <location>
        <begin position="2485"/>
        <end position="2506"/>
    </location>
</feature>
<feature type="transmembrane region" description="Helical" evidence="1">
    <location>
        <begin position="2538"/>
        <end position="2559"/>
    </location>
</feature>
<dbReference type="PANTHER" id="PTHR11319">
    <property type="entry name" value="G PROTEIN-COUPLED RECEPTOR-RELATED"/>
    <property type="match status" value="1"/>
</dbReference>
<dbReference type="SMART" id="SM00261">
    <property type="entry name" value="FU"/>
    <property type="match status" value="3"/>
</dbReference>
<dbReference type="Proteomes" id="UP000692954">
    <property type="component" value="Unassembled WGS sequence"/>
</dbReference>
<dbReference type="InterPro" id="IPR006212">
    <property type="entry name" value="Furin_repeat"/>
</dbReference>
<sequence>MNRFQIIKVSLLLIDFIRQTIQCDSNTLEGCLINKNIETTEKSLKDLTAYGYGFWFQYISTQLTLYESLLTFSQIEGLLLLREVNPENQQFKTLFYQDWTNKNENQEKYLYLKFELNNEMIQQGKFIFNSFTFEGRWIYIYISYQIPNEKQIILYDNSDNSCQRMHFQQEYNLQQDQTFIIQGGELQKINDNEKKVYAYYPGRISRLYFNSNQNEVIFQSDSQFEKYLNIQFIPQAVCQTHSYDSNLIENYIYQYGLIQLESWVKIDYNLNINYSASVFGVEIFFMPSLNGYQKLVDLQYCLLQAWTADLANGVYFQTYNQDSPDFYPNYDQFFDKQDIAFHTLEQDLKQWHYVSILYGFDKQQMAVSNLRMWFIDGHIYDVQYHNKTYHFEGNNIKMRSGLLFSAASDGMFITTESSKITICIPDSYDLIKKCHYSCQDCNGPFLDQCIICDTSSNRYLENGYCKCSLSFIENNYGQCIQLIHFYPNSVQQYNSKNQTLSQFGFFPINNMDNETIYLRCPQFNQNQSQKISCIECLSQPQQFAKELKCKSDYIFNEYNQYELIQRNENDIELYIIDEQTSSITLCVGCKQICNRDVNENCYMHTLLQVAITCQSQFFYKEGECQACHPNCQTCSDFAICTSCFNLMTLNIKKNECLKCPKECTECEYQMGIKQKCYPCGNNCLECQFIQDSRDGSYYNRCKICLDNKKYYLSINAIDCIENQDTQCKFAIQFHKSWLMRTSVNTMFYMFEKGDFNSNQIINYCALCDEGYASLLTGQCVRIDSLPVDTFYKQYCTQMYQMEKYYALELNIQEYICLVYTQEIRQLFSVSNGCDFILQNCAYCFSNTCLLCYPGYYTQLVSGQCIECPKQLNCYKCEQRSKIWKNGWKVWYGMVHFMMKRNIFYDDIFGNESQEQLEVVCKTCTIDYEFYQDKCIKKCPDNCELCVKNNGQNQCMKCKMYEGRPLSLYNGICIDCPRYCQICKPKFNDQLRNTNPYFSNEKVISSTHTCLMLQIGLNYQDYYYNTNFQQFFKLSTTGTDPNSIIFQFNLYCSIDLYNQQLELASDQQLFLHSNVRIDELVTNNKSQSNFGRIENLNLFTYLSIQQIQEVELQFTLIQDCILNEHSYIFTTLIQNIFFMNIAKIKLLGNGNTLFLKSNFEILNFDSIVIENLIIIPYLIVNIHLQSLSVLSVTIHSVVIQQQKEDQFPVRFTILSTNLNYLQIYNFTTLNLKLQSVTSLFQLEYSANQKLINIYFDGFTIRNSNLQNSNIILLDNYAQESTNCDFNNILITNSTLSSSQFLTTLNHQQLYITGSISQIVIQFSILSNIQPLFLTNSMQNLNIRGIFLENSSFKNFSLFQVSAKSINKDYYISNCQFYNSSIIVSLLQQQFEYANFDSIHFFQVQHDESTVFIKLSSNSINSKVIITNILLSEIILQDNVSLAKSLLSIQSIIFISSNYIHIYNVQINRSQGLSEFQLSSADNLILENITITLIQNYFYKSINTNNQCSKQIKNTKYTNFLTIQKVQNITIKNISISNLIVSDVPLIYIVSIATQVMRRQEIIIIEHLNISNCIILNTQAINQISNILIQSEQQIEIDIKNSFFNDNIYFSYFKEKESESALIIVIIAYYSKIQLFDCKFIQNYVCQSQNTLLYLYGEQIKILQSSFVSNNRMFENFINHVNWQYRPFTITLDEIENQFQVLSQSGNGNLIASSIQIKNTNILDSFSIQAGCFKIILENEGLILIQNSLFKNINTQISQEQSYGGCFYVIDRSINIQINMLDSIYQTIIGTAIGGIIYLKPNAQQINFNFTNLTIIDVFSNDGNIAQLNFLNYEQSFYMSNCVIIQTLEGYIKFRSILKEIKKYELTMISIQQGYIILRNVFAKLYLNILLYLTYQSKISFTSIEIDDSYYYQKPIISVSFAVDQISKIEINGLKIKNLKLYIEDPSLSIIQIQQKIEDENKFILDCQNNYTIKLKNSTYKLIKLQELLEQPQDYIKNLVEIINVKNKDQISIKQSQFLNNTCSNCQQGLFYLRIIEEQSNNIFLQNIWLMDNNCGQRGCLQFVQDDESKKNNSISVYTIDTMFCYRNYAKRGGCVGSKGIGIKIANSILSQNIAGEQGGGVYYEGQTTNFIFQNNLIVSNTAKEGGAIYLGTYNLPELNKTLNYLNNNSAYQYGNTSSSHSTQLTVLYRNTQFRTLHVLENGILNAYISNSSDFSNKYILKLPSGQKISSYQYFNMIRQEYENLNLKFRVLALNAYKEQQYNLNNTICIIESGIQQDQKDYIFTNNYTNYNRKVFDLQTQDYNLDDLILYYGNEVNESILILKISCDSVEIPIYDEAFPYQINNYNSKYFLYLYIQTFPCQLGEYKNLTDNACYLCDIKKKQYSVTRNATECNFMDEDTTISITPAQIQLKSGYWRPHLDIQIVEYCQNRIENCLGGWTQGDESCAIGQIGACCESCDHYNTRGQGQYSQQKLYQCQKCEDLDKQILYIILIILWNLFSIYLSTNGVKNMILELQRNKIGTRQLLINHNKQTGPIMKMFVNYLQIVAIILNFNVEIPQVFKDYYNIVGNSQTMLLITTDCFLAQNFQAGLIYVKIIYSIICPIVYGLIFLFIYFIMKVFNKIDYNQVVITTCILYLFCYYQIQVIQLLISSLSFRTLSGIKWIQANLSYSFDAQSHQQWIPYLITLTIIIGAIIPGIFTLCLTRYKDSLQRYDIRRQWGFLYLEYQPKAYFWEIIRIISREMIIIAITFYQDNLVIKCTLLFIIMFAYSYTNYIVLPFKTKKFNQLEQKSILLCTFTLFAVLSLSQTNRFYTIILFSVILTNLYILITFLKGLINGYLQAYEELIDKIKDFLKDRLKSKLLQYQCLDRWFINKSQRRKLVIEKYKKIKKYLYSVRKKLVSIERNKFSQISTYRSTSGLISPRDYNIVFLRPQQILSTNSENNLTNNAQTNLIKKIIGKE</sequence>
<feature type="transmembrane region" description="Helical" evidence="1">
    <location>
        <begin position="2678"/>
        <end position="2701"/>
    </location>
</feature>
<dbReference type="CDD" id="cd00064">
    <property type="entry name" value="FU"/>
    <property type="match status" value="3"/>
</dbReference>
<name>A0A8S1QZ15_9CILI</name>
<accession>A0A8S1QZ15</accession>
<gene>
    <name evidence="3" type="ORF">PSON_ATCC_30995.1.T1270148</name>
</gene>
<feature type="transmembrane region" description="Helical" evidence="1">
    <location>
        <begin position="2753"/>
        <end position="2777"/>
    </location>
</feature>
<reference evidence="3" key="1">
    <citation type="submission" date="2021-01" db="EMBL/GenBank/DDBJ databases">
        <authorList>
            <consortium name="Genoscope - CEA"/>
            <person name="William W."/>
        </authorList>
    </citation>
    <scope>NUCLEOTIDE SEQUENCE</scope>
</reference>
<evidence type="ECO:0000256" key="1">
    <source>
        <dbReference type="SAM" id="Phobius"/>
    </source>
</evidence>
<feature type="signal peptide" evidence="2">
    <location>
        <begin position="1"/>
        <end position="23"/>
    </location>
</feature>
<keyword evidence="4" id="KW-1185">Reference proteome</keyword>
<organism evidence="3 4">
    <name type="scientific">Paramecium sonneborni</name>
    <dbReference type="NCBI Taxonomy" id="65129"/>
    <lineage>
        <taxon>Eukaryota</taxon>
        <taxon>Sar</taxon>
        <taxon>Alveolata</taxon>
        <taxon>Ciliophora</taxon>
        <taxon>Intramacronucleata</taxon>
        <taxon>Oligohymenophorea</taxon>
        <taxon>Peniculida</taxon>
        <taxon>Parameciidae</taxon>
        <taxon>Paramecium</taxon>
    </lineage>
</organism>
<keyword evidence="2" id="KW-0732">Signal</keyword>
<evidence type="ECO:0000313" key="4">
    <source>
        <dbReference type="Proteomes" id="UP000692954"/>
    </source>
</evidence>
<comment type="caution">
    <text evidence="3">The sequence shown here is derived from an EMBL/GenBank/DDBJ whole genome shotgun (WGS) entry which is preliminary data.</text>
</comment>
<keyword evidence="1" id="KW-1133">Transmembrane helix</keyword>
<evidence type="ECO:0000313" key="3">
    <source>
        <dbReference type="EMBL" id="CAD8120689.1"/>
    </source>
</evidence>
<keyword evidence="1" id="KW-0472">Membrane</keyword>
<feature type="transmembrane region" description="Helical" evidence="1">
    <location>
        <begin position="2626"/>
        <end position="2648"/>
    </location>
</feature>
<proteinExistence type="predicted"/>
<protein>
    <submittedName>
        <fullName evidence="3">Uncharacterized protein</fullName>
    </submittedName>
</protein>
<evidence type="ECO:0000256" key="2">
    <source>
        <dbReference type="SAM" id="SignalP"/>
    </source>
</evidence>